<keyword evidence="10" id="KW-0560">Oxidoreductase</keyword>
<dbReference type="InterPro" id="IPR036250">
    <property type="entry name" value="AcylCo_DH-like_C"/>
</dbReference>
<dbReference type="PANTHER" id="PTHR10909:SF351">
    <property type="entry name" value="ACYL-COENZYME A OXIDASE"/>
    <property type="match status" value="1"/>
</dbReference>
<keyword evidence="5 13" id="KW-0285">Flavoprotein</keyword>
<evidence type="ECO:0000259" key="16">
    <source>
        <dbReference type="Pfam" id="PF14749"/>
    </source>
</evidence>
<evidence type="ECO:0000313" key="19">
    <source>
        <dbReference type="Proteomes" id="UP000008281"/>
    </source>
</evidence>
<dbReference type="GO" id="GO:0071949">
    <property type="term" value="F:FAD binding"/>
    <property type="evidence" value="ECO:0007669"/>
    <property type="project" value="InterPro"/>
</dbReference>
<evidence type="ECO:0000256" key="2">
    <source>
        <dbReference type="ARBA" id="ARBA00004275"/>
    </source>
</evidence>
<evidence type="ECO:0000256" key="11">
    <source>
        <dbReference type="ARBA" id="ARBA00023098"/>
    </source>
</evidence>
<evidence type="ECO:0000256" key="9">
    <source>
        <dbReference type="ARBA" id="ARBA00022840"/>
    </source>
</evidence>
<dbReference type="InterPro" id="IPR012258">
    <property type="entry name" value="Acyl-CoA_oxidase"/>
</dbReference>
<proteinExistence type="inferred from homology"/>
<dbReference type="OrthoDB" id="538336at2759"/>
<dbReference type="GO" id="GO:0033540">
    <property type="term" value="P:fatty acid beta-oxidation using acyl-CoA oxidase"/>
    <property type="evidence" value="ECO:0007669"/>
    <property type="project" value="TreeGrafter"/>
</dbReference>
<comment type="subcellular location">
    <subcellularLocation>
        <location evidence="2">Peroxisome</location>
    </subcellularLocation>
</comment>
<organism evidence="19">
    <name type="scientific">Caenorhabditis remanei</name>
    <name type="common">Caenorhabditis vulgaris</name>
    <dbReference type="NCBI Taxonomy" id="31234"/>
    <lineage>
        <taxon>Eukaryota</taxon>
        <taxon>Metazoa</taxon>
        <taxon>Ecdysozoa</taxon>
        <taxon>Nematoda</taxon>
        <taxon>Chromadorea</taxon>
        <taxon>Rhabditida</taxon>
        <taxon>Rhabditina</taxon>
        <taxon>Rhabditomorpha</taxon>
        <taxon>Rhabditoidea</taxon>
        <taxon>Rhabditidae</taxon>
        <taxon>Peloderinae</taxon>
        <taxon>Caenorhabditis</taxon>
    </lineage>
</organism>
<reference evidence="18" key="1">
    <citation type="submission" date="2007-07" db="EMBL/GenBank/DDBJ databases">
        <title>PCAP assembly of the Caenorhabditis remanei genome.</title>
        <authorList>
            <consortium name="The Caenorhabditis remanei Sequencing Consortium"/>
            <person name="Wilson R.K."/>
        </authorList>
    </citation>
    <scope>NUCLEOTIDE SEQUENCE [LARGE SCALE GENOMIC DNA]</scope>
    <source>
        <strain evidence="18">PB4641</strain>
    </source>
</reference>
<dbReference type="Gene3D" id="2.40.110.10">
    <property type="entry name" value="Butyryl-CoA Dehydrogenase, subunit A, domain 2"/>
    <property type="match status" value="1"/>
</dbReference>
<dbReference type="EMBL" id="DS268440">
    <property type="protein sequence ID" value="EFP00636.1"/>
    <property type="molecule type" value="Genomic_DNA"/>
</dbReference>
<keyword evidence="12" id="KW-0576">Peroxisome</keyword>
<dbReference type="InterPro" id="IPR009100">
    <property type="entry name" value="AcylCoA_DH/oxidase_NM_dom_sf"/>
</dbReference>
<dbReference type="InterPro" id="IPR002655">
    <property type="entry name" value="Acyl-CoA_oxidase_C"/>
</dbReference>
<dbReference type="SUPFAM" id="SSF47203">
    <property type="entry name" value="Acyl-CoA dehydrogenase C-terminal domain-like"/>
    <property type="match status" value="2"/>
</dbReference>
<keyword evidence="7 13" id="KW-0274">FAD</keyword>
<dbReference type="GO" id="GO:0005777">
    <property type="term" value="C:peroxisome"/>
    <property type="evidence" value="ECO:0007669"/>
    <property type="project" value="UniProtKB-SubCell"/>
</dbReference>
<sequence length="682" mass="77123">MPQYQPYSQITQLLPVSRMNRYIQDGDNPDITEERKKATFDVDGFTEWYHGGAKRLQARREVEKYVEDHKELQDTRPTPFMSREELIDNSVRKVAGMAKYHEMIDMTNIEKTTYFIQMVHVRDGQAFSLHYLMFLPVLQSQASSEQLSKWMPRAVSGTIIGTYAQTEMGHGTNISKLETTATYDPKTEEFVLNTPTVSGAKWWPGSLGKFCNHAIVVANLWTNGKCEGPHPFIVQLRDMNTHKTLSNLKSGDIGPKLGINGSDNGYLLFDQFRIPRENMLMRHSKVLPDGTYVKPPHSKLAYGGMVFVRSMMVRDIANHLANAVTIATRYSCVRRQGELAPGAGEVKILDYQTQQYRIFPYMAKVIAFRIAGEELQVIFKEISKKLKKGEASQLPDIHALSSGLKALVTFEVQQGIEQCRLACGGHGYSHASGIPELLAFSCGSCTYEGDNLVLLLQVAKYLMKVVTSASPNTNGICGYLHKKSQSNVSTLSSHKTYSDHQIVQDFEHATRRVVLQAFNKLKTESSIYKSHEAWNRCSVELTKAARWHIRLYIVRILLLKVSQAPEDIRPVLRTLAKLYIFDLQVSNKGNFMENRYMTPQQIDELKSGVSGALATIRTDAVSIVDAFAIHEIELKSVLGRRDGNVYPALMEWTAHSHLNKKDVPDAFEKYLKPIMENIRAKM</sequence>
<dbReference type="InterPro" id="IPR006091">
    <property type="entry name" value="Acyl-CoA_Oxase/DH_mid-dom"/>
</dbReference>
<comment type="cofactor">
    <cofactor evidence="1">
        <name>FAD</name>
        <dbReference type="ChEBI" id="CHEBI:57692"/>
    </cofactor>
</comment>
<feature type="domain" description="Acyl-coenzyme A oxidase N-terminal" evidence="16">
    <location>
        <begin position="41"/>
        <end position="160"/>
    </location>
</feature>
<dbReference type="InterPro" id="IPR037069">
    <property type="entry name" value="AcylCoA_DH/ox_N_sf"/>
</dbReference>
<dbReference type="Pfam" id="PF22924">
    <property type="entry name" value="ACOX_C_alpha1"/>
    <property type="match status" value="1"/>
</dbReference>
<dbReference type="GeneID" id="9816477"/>
<evidence type="ECO:0000256" key="1">
    <source>
        <dbReference type="ARBA" id="ARBA00001974"/>
    </source>
</evidence>
<dbReference type="AlphaFoldDB" id="E3MEW6"/>
<evidence type="ECO:0000256" key="10">
    <source>
        <dbReference type="ARBA" id="ARBA00023002"/>
    </source>
</evidence>
<dbReference type="GO" id="GO:0005504">
    <property type="term" value="F:fatty acid binding"/>
    <property type="evidence" value="ECO:0007669"/>
    <property type="project" value="TreeGrafter"/>
</dbReference>
<dbReference type="GO" id="GO:0005524">
    <property type="term" value="F:ATP binding"/>
    <property type="evidence" value="ECO:0007669"/>
    <property type="project" value="UniProtKB-KW"/>
</dbReference>
<evidence type="ECO:0000256" key="5">
    <source>
        <dbReference type="ARBA" id="ARBA00022630"/>
    </source>
</evidence>
<dbReference type="eggNOG" id="KOG0136">
    <property type="taxonomic scope" value="Eukaryota"/>
</dbReference>
<comment type="pathway">
    <text evidence="3">Lipid metabolism; peroxisomal fatty acid beta-oxidation.</text>
</comment>
<dbReference type="Gene3D" id="1.20.140.10">
    <property type="entry name" value="Butyryl-CoA Dehydrogenase, subunit A, domain 3"/>
    <property type="match status" value="2"/>
</dbReference>
<dbReference type="InterPro" id="IPR029320">
    <property type="entry name" value="Acyl-CoA_ox_N"/>
</dbReference>
<dbReference type="STRING" id="31234.E3MEW6"/>
<dbReference type="SUPFAM" id="SSF56645">
    <property type="entry name" value="Acyl-CoA dehydrogenase NM domain-like"/>
    <property type="match status" value="1"/>
</dbReference>
<evidence type="ECO:0000259" key="15">
    <source>
        <dbReference type="Pfam" id="PF02770"/>
    </source>
</evidence>
<feature type="domain" description="Acyl-CoA oxidase/dehydrogenase middle" evidence="15">
    <location>
        <begin position="163"/>
        <end position="271"/>
    </location>
</feature>
<keyword evidence="9" id="KW-0067">ATP-binding</keyword>
<evidence type="ECO:0000256" key="4">
    <source>
        <dbReference type="ARBA" id="ARBA00006288"/>
    </source>
</evidence>
<keyword evidence="19" id="KW-1185">Reference proteome</keyword>
<dbReference type="FunFam" id="1.20.140.10:FF:000013">
    <property type="entry name" value="Acyl-coenzyme A oxidase"/>
    <property type="match status" value="1"/>
</dbReference>
<gene>
    <name evidence="18" type="ORF">CRE_21216</name>
</gene>
<dbReference type="Pfam" id="PF14749">
    <property type="entry name" value="Acyl-CoA_ox_N"/>
    <property type="match status" value="1"/>
</dbReference>
<feature type="domain" description="Acyl-CoA oxidase C-terminal" evidence="14">
    <location>
        <begin position="500"/>
        <end position="676"/>
    </location>
</feature>
<evidence type="ECO:0000256" key="13">
    <source>
        <dbReference type="PIRNR" id="PIRNR000168"/>
    </source>
</evidence>
<evidence type="ECO:0000259" key="14">
    <source>
        <dbReference type="Pfam" id="PF01756"/>
    </source>
</evidence>
<dbReference type="Pfam" id="PF02770">
    <property type="entry name" value="Acyl-CoA_dh_M"/>
    <property type="match status" value="1"/>
</dbReference>
<dbReference type="FunFam" id="1.20.140.10:FF:000005">
    <property type="entry name" value="Acyl-coenzyme A oxidase"/>
    <property type="match status" value="1"/>
</dbReference>
<protein>
    <recommendedName>
        <fullName evidence="13">Acyl-coenzyme A oxidase</fullName>
    </recommendedName>
</protein>
<dbReference type="RefSeq" id="XP_003105175.2">
    <property type="nucleotide sequence ID" value="XM_003105127.2"/>
</dbReference>
<feature type="domain" description="Acyl-CoA oxidase C-alpha1" evidence="17">
    <location>
        <begin position="302"/>
        <end position="463"/>
    </location>
</feature>
<evidence type="ECO:0000256" key="3">
    <source>
        <dbReference type="ARBA" id="ARBA00004846"/>
    </source>
</evidence>
<dbReference type="InterPro" id="IPR055060">
    <property type="entry name" value="ACOX_C_alpha1"/>
</dbReference>
<evidence type="ECO:0000256" key="6">
    <source>
        <dbReference type="ARBA" id="ARBA00022741"/>
    </source>
</evidence>
<dbReference type="CTD" id="9816477"/>
<keyword evidence="6" id="KW-0547">Nucleotide-binding</keyword>
<evidence type="ECO:0000313" key="18">
    <source>
        <dbReference type="EMBL" id="EFP00636.1"/>
    </source>
</evidence>
<accession>E3MEW6</accession>
<dbReference type="FunFam" id="1.10.540.10:FF:000006">
    <property type="entry name" value="Acyl-coenzyme A oxidase"/>
    <property type="match status" value="1"/>
</dbReference>
<dbReference type="Pfam" id="PF01756">
    <property type="entry name" value="ACOX"/>
    <property type="match status" value="1"/>
</dbReference>
<dbReference type="Proteomes" id="UP000008281">
    <property type="component" value="Unassembled WGS sequence"/>
</dbReference>
<dbReference type="FunFam" id="2.40.110.10:FF:000003">
    <property type="entry name" value="Acyl-coenzyme A oxidase"/>
    <property type="match status" value="1"/>
</dbReference>
<evidence type="ECO:0000259" key="17">
    <source>
        <dbReference type="Pfam" id="PF22924"/>
    </source>
</evidence>
<comment type="similarity">
    <text evidence="4 13">Belongs to the acyl-CoA oxidase family.</text>
</comment>
<dbReference type="InterPro" id="IPR046373">
    <property type="entry name" value="Acyl-CoA_Oxase/DH_mid-dom_sf"/>
</dbReference>
<dbReference type="OMA" id="VWWAGGR"/>
<evidence type="ECO:0000256" key="7">
    <source>
        <dbReference type="ARBA" id="ARBA00022827"/>
    </source>
</evidence>
<dbReference type="PANTHER" id="PTHR10909">
    <property type="entry name" value="ELECTRON TRANSPORT OXIDOREDUCTASE"/>
    <property type="match status" value="1"/>
</dbReference>
<evidence type="ECO:0000256" key="8">
    <source>
        <dbReference type="ARBA" id="ARBA00022832"/>
    </source>
</evidence>
<keyword evidence="11" id="KW-0443">Lipid metabolism</keyword>
<evidence type="ECO:0000256" key="12">
    <source>
        <dbReference type="ARBA" id="ARBA00023140"/>
    </source>
</evidence>
<dbReference type="Gene3D" id="1.10.540.10">
    <property type="entry name" value="Acyl-CoA dehydrogenase/oxidase, N-terminal domain"/>
    <property type="match status" value="1"/>
</dbReference>
<dbReference type="KEGG" id="crq:GCK72_021981"/>
<dbReference type="GO" id="GO:0055088">
    <property type="term" value="P:lipid homeostasis"/>
    <property type="evidence" value="ECO:0007669"/>
    <property type="project" value="TreeGrafter"/>
</dbReference>
<dbReference type="GO" id="GO:0003997">
    <property type="term" value="F:acyl-CoA oxidase activity"/>
    <property type="evidence" value="ECO:0007669"/>
    <property type="project" value="InterPro"/>
</dbReference>
<dbReference type="PIRSF" id="PIRSF000168">
    <property type="entry name" value="Acyl-CoA_oxidase"/>
    <property type="match status" value="1"/>
</dbReference>
<dbReference type="HOGENOM" id="CLU_014629_3_1_1"/>
<name>E3MEW6_CAERE</name>
<keyword evidence="8" id="KW-0276">Fatty acid metabolism</keyword>